<evidence type="ECO:0000313" key="6">
    <source>
        <dbReference type="Proteomes" id="UP000641932"/>
    </source>
</evidence>
<reference evidence="5" key="2">
    <citation type="submission" date="2020-09" db="EMBL/GenBank/DDBJ databases">
        <authorList>
            <person name="Sun Q."/>
            <person name="Zhou Y."/>
        </authorList>
    </citation>
    <scope>NUCLEOTIDE SEQUENCE</scope>
    <source>
        <strain evidence="5">CGMCC 4.7201</strain>
    </source>
</reference>
<dbReference type="Pfam" id="PF05426">
    <property type="entry name" value="Alginate_lyase"/>
    <property type="match status" value="1"/>
</dbReference>
<proteinExistence type="predicted"/>
<reference evidence="5" key="1">
    <citation type="journal article" date="2014" name="Int. J. Syst. Evol. Microbiol.">
        <title>Complete genome sequence of Corynebacterium casei LMG S-19264T (=DSM 44701T), isolated from a smear-ripened cheese.</title>
        <authorList>
            <consortium name="US DOE Joint Genome Institute (JGI-PGF)"/>
            <person name="Walter F."/>
            <person name="Albersmeier A."/>
            <person name="Kalinowski J."/>
            <person name="Ruckert C."/>
        </authorList>
    </citation>
    <scope>NUCLEOTIDE SEQUENCE</scope>
    <source>
        <strain evidence="5">CGMCC 4.7201</strain>
    </source>
</reference>
<evidence type="ECO:0000313" key="5">
    <source>
        <dbReference type="EMBL" id="GGO82207.1"/>
    </source>
</evidence>
<feature type="region of interest" description="Disordered" evidence="3">
    <location>
        <begin position="13"/>
        <end position="54"/>
    </location>
</feature>
<feature type="domain" description="Alginate lyase" evidence="4">
    <location>
        <begin position="107"/>
        <end position="391"/>
    </location>
</feature>
<name>A0A917ZGU8_9ACTN</name>
<dbReference type="EMBL" id="BMMS01000003">
    <property type="protein sequence ID" value="GGO82207.1"/>
    <property type="molecule type" value="Genomic_DNA"/>
</dbReference>
<comment type="caution">
    <text evidence="5">The sequence shown here is derived from an EMBL/GenBank/DDBJ whole genome shotgun (WGS) entry which is preliminary data.</text>
</comment>
<evidence type="ECO:0000259" key="4">
    <source>
        <dbReference type="Pfam" id="PF05426"/>
    </source>
</evidence>
<dbReference type="SUPFAM" id="SSF48230">
    <property type="entry name" value="Chondroitin AC/alginate lyase"/>
    <property type="match status" value="1"/>
</dbReference>
<keyword evidence="6" id="KW-1185">Reference proteome</keyword>
<organism evidence="5 6">
    <name type="scientific">Wenjunlia tyrosinilytica</name>
    <dbReference type="NCBI Taxonomy" id="1544741"/>
    <lineage>
        <taxon>Bacteria</taxon>
        <taxon>Bacillati</taxon>
        <taxon>Actinomycetota</taxon>
        <taxon>Actinomycetes</taxon>
        <taxon>Kitasatosporales</taxon>
        <taxon>Streptomycetaceae</taxon>
        <taxon>Wenjunlia</taxon>
    </lineage>
</organism>
<dbReference type="GO" id="GO:0042597">
    <property type="term" value="C:periplasmic space"/>
    <property type="evidence" value="ECO:0007669"/>
    <property type="project" value="InterPro"/>
</dbReference>
<dbReference type="GO" id="GO:0016829">
    <property type="term" value="F:lyase activity"/>
    <property type="evidence" value="ECO:0007669"/>
    <property type="project" value="UniProtKB-KW"/>
</dbReference>
<evidence type="ECO:0000256" key="3">
    <source>
        <dbReference type="SAM" id="MobiDB-lite"/>
    </source>
</evidence>
<keyword evidence="2 5" id="KW-0456">Lyase</keyword>
<protein>
    <submittedName>
        <fullName evidence="5">Alginate lyase</fullName>
    </submittedName>
</protein>
<accession>A0A917ZGU8</accession>
<evidence type="ECO:0000256" key="2">
    <source>
        <dbReference type="ARBA" id="ARBA00023239"/>
    </source>
</evidence>
<sequence length="448" mass="48128">MAAALVAALGVPATGAAEPGPRAGAAAAAAPRASAPRDSAPAAAIPRASAPAAPTPAAAVPRTVVLDGKRLWRTKVRLKAGDRKLERALRDLTAQADAWLGQGPWTVTDKDQVPPGGDKHDYFSQAPYWWPTLPRTADNPYGCPYVQKDGRRNPDVDKLTDHPERAKVFESAYELSLAWYYTGKRAYAEHAAEILRTWFVTPATRMNPSLQHAQFIPCKYDGRAIGIIDFSQGFTSVVDAAAILDSGAPGWSSADRTGMREWNERFLDWLVDSDFGKEESAALNNHGTFADMQVAALAAAVGRRDLARSVVTRARAKRVDAQIAADGSQPGELARTRSWHYSTFNLVAFTRLAAVGDRVGVDLWHHTGPNGAGLFKAVDFLLPSATGEQPWPHPELDFHAYAADDIVHAAADKGDDEARAAVAGLQPPPGGDLWLLRPGAEQLDNILG</sequence>
<dbReference type="Gene3D" id="1.50.10.100">
    <property type="entry name" value="Chondroitin AC/alginate lyase"/>
    <property type="match status" value="1"/>
</dbReference>
<gene>
    <name evidence="5" type="ORF">GCM10012280_08260</name>
</gene>
<dbReference type="Proteomes" id="UP000641932">
    <property type="component" value="Unassembled WGS sequence"/>
</dbReference>
<evidence type="ECO:0000256" key="1">
    <source>
        <dbReference type="ARBA" id="ARBA00022729"/>
    </source>
</evidence>
<dbReference type="AlphaFoldDB" id="A0A917ZGU8"/>
<dbReference type="InterPro" id="IPR008397">
    <property type="entry name" value="Alginate_lyase_dom"/>
</dbReference>
<dbReference type="InterPro" id="IPR008929">
    <property type="entry name" value="Chondroitin_lyas"/>
</dbReference>
<keyword evidence="1" id="KW-0732">Signal</keyword>